<reference evidence="1 2" key="1">
    <citation type="submission" date="2023-12" db="EMBL/GenBank/DDBJ databases">
        <title>the genome sequence of Hyalangium sp. s54d21.</title>
        <authorList>
            <person name="Zhang X."/>
        </authorList>
    </citation>
    <scope>NUCLEOTIDE SEQUENCE [LARGE SCALE GENOMIC DNA]</scope>
    <source>
        <strain evidence="2">s54d21</strain>
    </source>
</reference>
<dbReference type="EMBL" id="JAXIVS010000001">
    <property type="protein sequence ID" value="MDY7225108.1"/>
    <property type="molecule type" value="Genomic_DNA"/>
</dbReference>
<name>A0ABU5GVA4_9BACT</name>
<proteinExistence type="predicted"/>
<dbReference type="Gene3D" id="2.160.20.80">
    <property type="entry name" value="E3 ubiquitin-protein ligase SopA"/>
    <property type="match status" value="1"/>
</dbReference>
<protein>
    <recommendedName>
        <fullName evidence="3">Pentapeptide repeat-containing protein</fullName>
    </recommendedName>
</protein>
<evidence type="ECO:0000313" key="2">
    <source>
        <dbReference type="Proteomes" id="UP001291309"/>
    </source>
</evidence>
<evidence type="ECO:0000313" key="1">
    <source>
        <dbReference type="EMBL" id="MDY7225108.1"/>
    </source>
</evidence>
<sequence length="200" mass="22642">MSQVNLENAELVNERIEIGPDVVYFLGPNLTLRDCTLVLRGAARNLIIPQARFIDCTFEARRELKNFQWRHAHLKGCRFTGRFRGNDFGEWPSSPGEASVEGCDFGEAQLDGCRFLGGDVRTLRLPRWPCFTLFDPVRRWRELSALQWPGDIGSIVVEGFAEEPPSTMALTFFAPELAKRRGTTPESIKAVLEQLDGVHY</sequence>
<dbReference type="RefSeq" id="WP_321543827.1">
    <property type="nucleotide sequence ID" value="NZ_JAXIVS010000001.1"/>
</dbReference>
<keyword evidence="2" id="KW-1185">Reference proteome</keyword>
<gene>
    <name evidence="1" type="ORF">SYV04_01890</name>
</gene>
<organism evidence="1 2">
    <name type="scientific">Hyalangium rubrum</name>
    <dbReference type="NCBI Taxonomy" id="3103134"/>
    <lineage>
        <taxon>Bacteria</taxon>
        <taxon>Pseudomonadati</taxon>
        <taxon>Myxococcota</taxon>
        <taxon>Myxococcia</taxon>
        <taxon>Myxococcales</taxon>
        <taxon>Cystobacterineae</taxon>
        <taxon>Archangiaceae</taxon>
        <taxon>Hyalangium</taxon>
    </lineage>
</organism>
<accession>A0ABU5GVA4</accession>
<dbReference type="Proteomes" id="UP001291309">
    <property type="component" value="Unassembled WGS sequence"/>
</dbReference>
<evidence type="ECO:0008006" key="3">
    <source>
        <dbReference type="Google" id="ProtNLM"/>
    </source>
</evidence>
<comment type="caution">
    <text evidence="1">The sequence shown here is derived from an EMBL/GenBank/DDBJ whole genome shotgun (WGS) entry which is preliminary data.</text>
</comment>